<evidence type="ECO:0000313" key="2">
    <source>
        <dbReference type="EMBL" id="VFR81068.1"/>
    </source>
</evidence>
<reference evidence="2" key="1">
    <citation type="submission" date="2019-03" db="EMBL/GenBank/DDBJ databases">
        <authorList>
            <person name="Danneels B."/>
        </authorList>
    </citation>
    <scope>NUCLEOTIDE SEQUENCE</scope>
</reference>
<dbReference type="EMBL" id="CAADIO010000004">
    <property type="protein sequence ID" value="VFR81068.1"/>
    <property type="molecule type" value="Genomic_DNA"/>
</dbReference>
<feature type="region of interest" description="Disordered" evidence="1">
    <location>
        <begin position="191"/>
        <end position="218"/>
    </location>
</feature>
<organism evidence="2">
    <name type="scientific">plant metagenome</name>
    <dbReference type="NCBI Taxonomy" id="1297885"/>
    <lineage>
        <taxon>unclassified sequences</taxon>
        <taxon>metagenomes</taxon>
        <taxon>organismal metagenomes</taxon>
    </lineage>
</organism>
<feature type="compositionally biased region" description="Polar residues" evidence="1">
    <location>
        <begin position="209"/>
        <end position="218"/>
    </location>
</feature>
<accession>A0A484U1U4</accession>
<sequence length="218" mass="23382">MPLNLNARETLAELVALQDLQQQMARLAASPGYLDSADKLAEYDRMSNAYANRRPVAWAAARAALQAQASTPAGPPSTDSDWCPRQNAQHLLRNPQLAIETFGYEWAADVVRGLLESSTPPAALAQQANAWLAVCWALDECAPNWQEGAGVGQDMAAAAIRAMADQQAVRDELYAALVKLSNAYAFLKPPGYPKSDAEKQADSAINRALKSTNGGDAK</sequence>
<name>A0A484U1U4_9ZZZZ</name>
<evidence type="ECO:0000256" key="1">
    <source>
        <dbReference type="SAM" id="MobiDB-lite"/>
    </source>
</evidence>
<proteinExistence type="predicted"/>
<gene>
    <name evidence="2" type="ORF">RAN3_2513</name>
</gene>
<protein>
    <submittedName>
        <fullName evidence="2">Uncharacterized protein</fullName>
    </submittedName>
</protein>
<dbReference type="AlphaFoldDB" id="A0A484U1U4"/>